<reference evidence="11 12" key="1">
    <citation type="journal article" date="2018" name="Genet. Mol. Biol.">
        <title>The genome sequence of Dyella jiangningensis FCAV SCS01 from a lignocellulose-decomposing microbial consortium metagenome reveals potential for biotechnological applications.</title>
        <authorList>
            <person name="Desiderato J.G."/>
            <person name="Alvarenga D.O."/>
            <person name="Constancio M.T.L."/>
            <person name="Alves L.M.C."/>
            <person name="Varani A.M."/>
        </authorList>
    </citation>
    <scope>NUCLEOTIDE SEQUENCE [LARGE SCALE GENOMIC DNA]</scope>
    <source>
        <strain evidence="11 12">FCAV SCS01</strain>
    </source>
</reference>
<evidence type="ECO:0000256" key="6">
    <source>
        <dbReference type="ARBA" id="ARBA00022906"/>
    </source>
</evidence>
<feature type="transmembrane region" description="Helical" evidence="9">
    <location>
        <begin position="151"/>
        <end position="171"/>
    </location>
</feature>
<evidence type="ECO:0000256" key="2">
    <source>
        <dbReference type="ARBA" id="ARBA00010212"/>
    </source>
</evidence>
<dbReference type="Pfam" id="PF01545">
    <property type="entry name" value="Cation_efflux"/>
    <property type="match status" value="1"/>
</dbReference>
<dbReference type="InterPro" id="IPR058533">
    <property type="entry name" value="Cation_efflux_TM"/>
</dbReference>
<gene>
    <name evidence="11" type="ORF">CA260_19250</name>
</gene>
<dbReference type="EMBL" id="NFZS01000006">
    <property type="protein sequence ID" value="RAO74528.1"/>
    <property type="molecule type" value="Genomic_DNA"/>
</dbReference>
<evidence type="ECO:0000256" key="9">
    <source>
        <dbReference type="SAM" id="Phobius"/>
    </source>
</evidence>
<evidence type="ECO:0000256" key="1">
    <source>
        <dbReference type="ARBA" id="ARBA00004141"/>
    </source>
</evidence>
<name>A0A328NVT9_9GAMM</name>
<keyword evidence="6" id="KW-0862">Zinc</keyword>
<keyword evidence="4" id="KW-0408">Iron</keyword>
<comment type="subcellular location">
    <subcellularLocation>
        <location evidence="1">Membrane</location>
        <topology evidence="1">Multi-pass membrane protein</topology>
    </subcellularLocation>
</comment>
<accession>A0A328NVT9</accession>
<dbReference type="RefSeq" id="WP_111984706.1">
    <property type="nucleotide sequence ID" value="NZ_NFZS01000006.1"/>
</dbReference>
<keyword evidence="8 9" id="KW-0472">Membrane</keyword>
<dbReference type="OrthoDB" id="2388015at2"/>
<evidence type="ECO:0000259" key="10">
    <source>
        <dbReference type="Pfam" id="PF01545"/>
    </source>
</evidence>
<keyword evidence="6" id="KW-0864">Zinc transport</keyword>
<dbReference type="NCBIfam" id="TIGR01297">
    <property type="entry name" value="CDF"/>
    <property type="match status" value="1"/>
</dbReference>
<dbReference type="Gene3D" id="1.20.1510.10">
    <property type="entry name" value="Cation efflux protein transmembrane domain"/>
    <property type="match status" value="1"/>
</dbReference>
<dbReference type="Proteomes" id="UP000248926">
    <property type="component" value="Unassembled WGS sequence"/>
</dbReference>
<feature type="domain" description="Cation efflux protein transmembrane" evidence="10">
    <location>
        <begin position="11"/>
        <end position="209"/>
    </location>
</feature>
<protein>
    <submittedName>
        <fullName evidence="11">Cation transporter</fullName>
    </submittedName>
</protein>
<evidence type="ECO:0000256" key="3">
    <source>
        <dbReference type="ARBA" id="ARBA00022448"/>
    </source>
</evidence>
<dbReference type="InterPro" id="IPR050291">
    <property type="entry name" value="CDF_Transporter"/>
</dbReference>
<dbReference type="GO" id="GO:0015093">
    <property type="term" value="F:ferrous iron transmembrane transporter activity"/>
    <property type="evidence" value="ECO:0007669"/>
    <property type="project" value="TreeGrafter"/>
</dbReference>
<proteinExistence type="inferred from homology"/>
<dbReference type="AlphaFoldDB" id="A0A328NVT9"/>
<dbReference type="PROSITE" id="PS51257">
    <property type="entry name" value="PROKAR_LIPOPROTEIN"/>
    <property type="match status" value="1"/>
</dbReference>
<dbReference type="InterPro" id="IPR027469">
    <property type="entry name" value="Cation_efflux_TMD_sf"/>
</dbReference>
<evidence type="ECO:0000256" key="5">
    <source>
        <dbReference type="ARBA" id="ARBA00022692"/>
    </source>
</evidence>
<keyword evidence="4" id="KW-0410">Iron transport</keyword>
<sequence>MDTTREQRQLRLSIAVTFVVGVACVAVGLLMRSQAIAFDGFYSLVDVVLTGGSLLVSRLVSSEGSRRFQFGYWHLEPLMVVFNATVLTAICSYAAFTALHDLLTGGHEIAFGLGAAWAVVMSVVSMGMAYQMNRQSKQLGSVLVQLDARGWLIGGCISIAVLIGFALAAVIEGGTLDHWTRYIDSAILLLLVVVLLPLPLGSLWQALREVLQLAPDALDQRVRAVMQAMVHERGYLDFSSYVAKIGRMRFIDIHILVDPSRPLGTMESIDEVRSQIAHRLGSDIRVEWLTIVFTGKREWL</sequence>
<dbReference type="InterPro" id="IPR002524">
    <property type="entry name" value="Cation_efflux"/>
</dbReference>
<dbReference type="GO" id="GO:0005886">
    <property type="term" value="C:plasma membrane"/>
    <property type="evidence" value="ECO:0007669"/>
    <property type="project" value="TreeGrafter"/>
</dbReference>
<dbReference type="PANTHER" id="PTHR43840:SF15">
    <property type="entry name" value="MITOCHONDRIAL METAL TRANSPORTER 1-RELATED"/>
    <property type="match status" value="1"/>
</dbReference>
<evidence type="ECO:0000256" key="7">
    <source>
        <dbReference type="ARBA" id="ARBA00022989"/>
    </source>
</evidence>
<comment type="caution">
    <text evidence="11">The sequence shown here is derived from an EMBL/GenBank/DDBJ whole genome shotgun (WGS) entry which is preliminary data.</text>
</comment>
<keyword evidence="12" id="KW-1185">Reference proteome</keyword>
<dbReference type="GO" id="GO:0015086">
    <property type="term" value="F:cadmium ion transmembrane transporter activity"/>
    <property type="evidence" value="ECO:0007669"/>
    <property type="project" value="TreeGrafter"/>
</dbReference>
<dbReference type="GO" id="GO:0015341">
    <property type="term" value="F:zinc efflux antiporter activity"/>
    <property type="evidence" value="ECO:0007669"/>
    <property type="project" value="TreeGrafter"/>
</dbReference>
<comment type="similarity">
    <text evidence="2">Belongs to the cation diffusion facilitator (CDF) transporter (TC 2.A.4) family. FieF subfamily.</text>
</comment>
<feature type="transmembrane region" description="Helical" evidence="9">
    <location>
        <begin position="36"/>
        <end position="57"/>
    </location>
</feature>
<evidence type="ECO:0000313" key="12">
    <source>
        <dbReference type="Proteomes" id="UP000248926"/>
    </source>
</evidence>
<keyword evidence="5 9" id="KW-0812">Transmembrane</keyword>
<keyword evidence="3" id="KW-0813">Transport</keyword>
<dbReference type="SUPFAM" id="SSF161111">
    <property type="entry name" value="Cation efflux protein transmembrane domain-like"/>
    <property type="match status" value="1"/>
</dbReference>
<evidence type="ECO:0000256" key="4">
    <source>
        <dbReference type="ARBA" id="ARBA00022496"/>
    </source>
</evidence>
<evidence type="ECO:0000313" key="11">
    <source>
        <dbReference type="EMBL" id="RAO74528.1"/>
    </source>
</evidence>
<keyword evidence="6" id="KW-0406">Ion transport</keyword>
<dbReference type="PANTHER" id="PTHR43840">
    <property type="entry name" value="MITOCHONDRIAL METAL TRANSPORTER 1-RELATED"/>
    <property type="match status" value="1"/>
</dbReference>
<feature type="transmembrane region" description="Helical" evidence="9">
    <location>
        <begin position="109"/>
        <end position="130"/>
    </location>
</feature>
<feature type="transmembrane region" description="Helical" evidence="9">
    <location>
        <begin position="183"/>
        <end position="204"/>
    </location>
</feature>
<dbReference type="GO" id="GO:0006882">
    <property type="term" value="P:intracellular zinc ion homeostasis"/>
    <property type="evidence" value="ECO:0007669"/>
    <property type="project" value="TreeGrafter"/>
</dbReference>
<keyword evidence="7 9" id="KW-1133">Transmembrane helix</keyword>
<feature type="transmembrane region" description="Helical" evidence="9">
    <location>
        <begin position="12"/>
        <end position="30"/>
    </location>
</feature>
<evidence type="ECO:0000256" key="8">
    <source>
        <dbReference type="ARBA" id="ARBA00023136"/>
    </source>
</evidence>
<feature type="transmembrane region" description="Helical" evidence="9">
    <location>
        <begin position="78"/>
        <end position="97"/>
    </location>
</feature>
<organism evidence="11 12">
    <name type="scientific">Dyella jiangningensis</name>
    <dbReference type="NCBI Taxonomy" id="1379159"/>
    <lineage>
        <taxon>Bacteria</taxon>
        <taxon>Pseudomonadati</taxon>
        <taxon>Pseudomonadota</taxon>
        <taxon>Gammaproteobacteria</taxon>
        <taxon>Lysobacterales</taxon>
        <taxon>Rhodanobacteraceae</taxon>
        <taxon>Dyella</taxon>
    </lineage>
</organism>